<accession>D2V5H7</accession>
<evidence type="ECO:0000313" key="10">
    <source>
        <dbReference type="Proteomes" id="UP000006671"/>
    </source>
</evidence>
<dbReference type="PROSITE" id="PS00138">
    <property type="entry name" value="SUBTILASE_SER"/>
    <property type="match status" value="1"/>
</dbReference>
<dbReference type="KEGG" id="ngr:NAEGRDRAFT_57131"/>
<dbReference type="AlphaFoldDB" id="D2V5H7"/>
<dbReference type="SMART" id="SM00944">
    <property type="entry name" value="Pro-kuma_activ"/>
    <property type="match status" value="1"/>
</dbReference>
<dbReference type="GO" id="GO:0004252">
    <property type="term" value="F:serine-type endopeptidase activity"/>
    <property type="evidence" value="ECO:0007669"/>
    <property type="project" value="UniProtKB-UniRule"/>
</dbReference>
<gene>
    <name evidence="9" type="ORF">NAEGRDRAFT_57131</name>
</gene>
<feature type="binding site" evidence="7">
    <location>
        <position position="562"/>
    </location>
    <ligand>
        <name>Ca(2+)</name>
        <dbReference type="ChEBI" id="CHEBI:29108"/>
    </ligand>
</feature>
<dbReference type="GO" id="GO:0006508">
    <property type="term" value="P:proteolysis"/>
    <property type="evidence" value="ECO:0007669"/>
    <property type="project" value="UniProtKB-KW"/>
</dbReference>
<keyword evidence="3 7" id="KW-0378">Hydrolase</keyword>
<evidence type="ECO:0000256" key="2">
    <source>
        <dbReference type="ARBA" id="ARBA00022723"/>
    </source>
</evidence>
<feature type="binding site" evidence="7">
    <location>
        <position position="583"/>
    </location>
    <ligand>
        <name>Ca(2+)</name>
        <dbReference type="ChEBI" id="CHEBI:29108"/>
    </ligand>
</feature>
<dbReference type="PROSITE" id="PS51695">
    <property type="entry name" value="SEDOLISIN"/>
    <property type="match status" value="1"/>
</dbReference>
<dbReference type="InParanoid" id="D2V5H7"/>
<dbReference type="VEuPathDB" id="AmoebaDB:NAEGRDRAFT_57131"/>
<evidence type="ECO:0000256" key="7">
    <source>
        <dbReference type="PROSITE-ProRule" id="PRU01032"/>
    </source>
</evidence>
<evidence type="ECO:0000313" key="9">
    <source>
        <dbReference type="EMBL" id="EFC47951.1"/>
    </source>
</evidence>
<dbReference type="Pfam" id="PF00082">
    <property type="entry name" value="Peptidase_S8"/>
    <property type="match status" value="1"/>
</dbReference>
<dbReference type="EMBL" id="GG738852">
    <property type="protein sequence ID" value="EFC47951.1"/>
    <property type="molecule type" value="Genomic_DNA"/>
</dbReference>
<feature type="active site" description="Charge relay system" evidence="7">
    <location>
        <position position="516"/>
    </location>
</feature>
<comment type="cofactor">
    <cofactor evidence="7">
        <name>Ca(2+)</name>
        <dbReference type="ChEBI" id="CHEBI:29108"/>
    </cofactor>
    <text evidence="7">Binds 1 Ca(2+) ion per subunit.</text>
</comment>
<keyword evidence="10" id="KW-1185">Reference proteome</keyword>
<reference evidence="9 10" key="1">
    <citation type="journal article" date="2010" name="Cell">
        <title>The genome of Naegleria gruberi illuminates early eukaryotic versatility.</title>
        <authorList>
            <person name="Fritz-Laylin L.K."/>
            <person name="Prochnik S.E."/>
            <person name="Ginger M.L."/>
            <person name="Dacks J.B."/>
            <person name="Carpenter M.L."/>
            <person name="Field M.C."/>
            <person name="Kuo A."/>
            <person name="Paredez A."/>
            <person name="Chapman J."/>
            <person name="Pham J."/>
            <person name="Shu S."/>
            <person name="Neupane R."/>
            <person name="Cipriano M."/>
            <person name="Mancuso J."/>
            <person name="Tu H."/>
            <person name="Salamov A."/>
            <person name="Lindquist E."/>
            <person name="Shapiro H."/>
            <person name="Lucas S."/>
            <person name="Grigoriev I.V."/>
            <person name="Cande W.Z."/>
            <person name="Fulton C."/>
            <person name="Rokhsar D.S."/>
            <person name="Dawson S.C."/>
        </authorList>
    </citation>
    <scope>NUCLEOTIDE SEQUENCE [LARGE SCALE GENOMIC DNA]</scope>
    <source>
        <strain evidence="9 10">NEG-M</strain>
    </source>
</reference>
<keyword evidence="4 7" id="KW-0720">Serine protease</keyword>
<dbReference type="GO" id="GO:0008240">
    <property type="term" value="F:tripeptidyl-peptidase activity"/>
    <property type="evidence" value="ECO:0007669"/>
    <property type="project" value="TreeGrafter"/>
</dbReference>
<dbReference type="CDD" id="cd11377">
    <property type="entry name" value="Pro-peptidase_S53"/>
    <property type="match status" value="1"/>
</dbReference>
<dbReference type="OrthoDB" id="2919105at2759"/>
<evidence type="ECO:0000256" key="6">
    <source>
        <dbReference type="ARBA" id="ARBA00023145"/>
    </source>
</evidence>
<dbReference type="InterPro" id="IPR023828">
    <property type="entry name" value="Peptidase_S8_Ser-AS"/>
</dbReference>
<keyword evidence="2 7" id="KW-0479">Metal-binding</keyword>
<feature type="binding site" evidence="7">
    <location>
        <position position="561"/>
    </location>
    <ligand>
        <name>Ca(2+)</name>
        <dbReference type="ChEBI" id="CHEBI:29108"/>
    </ligand>
</feature>
<dbReference type="CDD" id="cd04056">
    <property type="entry name" value="Peptidases_S53"/>
    <property type="match status" value="1"/>
</dbReference>
<dbReference type="InterPro" id="IPR030400">
    <property type="entry name" value="Sedolisin_dom"/>
</dbReference>
<evidence type="ECO:0000259" key="8">
    <source>
        <dbReference type="PROSITE" id="PS51695"/>
    </source>
</evidence>
<dbReference type="Pfam" id="PF09286">
    <property type="entry name" value="Pro-kuma_activ"/>
    <property type="match status" value="1"/>
</dbReference>
<dbReference type="GeneID" id="8861518"/>
<protein>
    <submittedName>
        <fullName evidence="9">Tripeptidyl peptidase</fullName>
    </submittedName>
</protein>
<feature type="domain" description="Peptidase S53" evidence="8">
    <location>
        <begin position="250"/>
        <end position="603"/>
    </location>
</feature>
<keyword evidence="5 7" id="KW-0106">Calcium</keyword>
<organism evidence="10">
    <name type="scientific">Naegleria gruberi</name>
    <name type="common">Amoeba</name>
    <dbReference type="NCBI Taxonomy" id="5762"/>
    <lineage>
        <taxon>Eukaryota</taxon>
        <taxon>Discoba</taxon>
        <taxon>Heterolobosea</taxon>
        <taxon>Tetramitia</taxon>
        <taxon>Eutetramitia</taxon>
        <taxon>Vahlkampfiidae</taxon>
        <taxon>Naegleria</taxon>
    </lineage>
</organism>
<dbReference type="PANTHER" id="PTHR14218">
    <property type="entry name" value="PROTEASE S8 TRIPEPTIDYL PEPTIDASE I CLN2"/>
    <property type="match status" value="1"/>
</dbReference>
<feature type="active site" description="Charge relay system" evidence="7">
    <location>
        <position position="321"/>
    </location>
</feature>
<dbReference type="InterPro" id="IPR050819">
    <property type="entry name" value="Tripeptidyl-peptidase_I"/>
</dbReference>
<evidence type="ECO:0000256" key="4">
    <source>
        <dbReference type="ARBA" id="ARBA00022825"/>
    </source>
</evidence>
<dbReference type="PANTHER" id="PTHR14218:SF15">
    <property type="entry name" value="TRIPEPTIDYL-PEPTIDASE 1"/>
    <property type="match status" value="1"/>
</dbReference>
<evidence type="ECO:0000256" key="3">
    <source>
        <dbReference type="ARBA" id="ARBA00022801"/>
    </source>
</evidence>
<dbReference type="STRING" id="5762.D2V5H7"/>
<dbReference type="InterPro" id="IPR000209">
    <property type="entry name" value="Peptidase_S8/S53_dom"/>
</dbReference>
<dbReference type="InterPro" id="IPR036852">
    <property type="entry name" value="Peptidase_S8/S53_dom_sf"/>
</dbReference>
<dbReference type="MEROPS" id="S53.003"/>
<keyword evidence="1 7" id="KW-0645">Protease</keyword>
<dbReference type="RefSeq" id="XP_002680695.1">
    <property type="nucleotide sequence ID" value="XM_002680649.1"/>
</dbReference>
<evidence type="ECO:0000256" key="1">
    <source>
        <dbReference type="ARBA" id="ARBA00022670"/>
    </source>
</evidence>
<dbReference type="InterPro" id="IPR015366">
    <property type="entry name" value="S53_propep"/>
</dbReference>
<dbReference type="OMA" id="VIRTMNY"/>
<sequence>MANSKTHSPATLVVLVMSCFMLMTIGMVHSLKLTSSLADDLLSSSNYIGMENNQEHTSLKVMKAHYEMKGWKRIHHQDDLMRLSGSEKKSIEEKIENQMIHVTFALKNQNVELLRKKAIAVSTPGHPDHENYLTMEQVAQYTKPSAEDRQNVLHYISTIPGSIVLKVSKHENFIECLMPVSSINKYFKADMKPYMHQESKTVLLRSLEQGYSLPKEIADSVTLISGIVRLPSMENRVKMTKTASAQDDGLITPQVIWKRYNITVPTFVSSNSSQSVASFLQQYYSESDLALFQSTYNLVRQSPIVYGPNDESNPGVEASLDIQYLMGVGYKIRTTFVSTPGVSNVTGQERFLYWVTQQQQMGDASPWVHSVSYGDDESTVTRALADQLDIEFMKFAATGRTVMIASGDNGAQCNNQGTKFSPTWPNTSPWVTSVGATRPSSDYWEKSVDWSGGGFSSLYSRPQYQNDAVAKYLKTNNIPPASFFNPSGRAYPDVSALGVDYQVFVGGSIQNVAGTSAACPCFAGVVSLLNDARFKAGKKPLGFLNIFLYTQIPQNPKAFFDITQGYNSASPCPYGFPATSGYDAISGWGVPNFPVLRDLALKK</sequence>
<evidence type="ECO:0000256" key="5">
    <source>
        <dbReference type="ARBA" id="ARBA00022837"/>
    </source>
</evidence>
<name>D2V5H7_NAEGR</name>
<feature type="binding site" evidence="7">
    <location>
        <position position="581"/>
    </location>
    <ligand>
        <name>Ca(2+)</name>
        <dbReference type="ChEBI" id="CHEBI:29108"/>
    </ligand>
</feature>
<dbReference type="Proteomes" id="UP000006671">
    <property type="component" value="Unassembled WGS sequence"/>
</dbReference>
<keyword evidence="6" id="KW-0865">Zymogen</keyword>
<dbReference type="eggNOG" id="ENOG502QR6D">
    <property type="taxonomic scope" value="Eukaryota"/>
</dbReference>
<dbReference type="Gene3D" id="3.40.50.200">
    <property type="entry name" value="Peptidase S8/S53 domain"/>
    <property type="match status" value="1"/>
</dbReference>
<dbReference type="SUPFAM" id="SSF54897">
    <property type="entry name" value="Protease propeptides/inhibitors"/>
    <property type="match status" value="1"/>
</dbReference>
<proteinExistence type="predicted"/>
<dbReference type="SUPFAM" id="SSF52743">
    <property type="entry name" value="Subtilisin-like"/>
    <property type="match status" value="1"/>
</dbReference>
<dbReference type="PROSITE" id="PS51257">
    <property type="entry name" value="PROKAR_LIPOPROTEIN"/>
    <property type="match status" value="1"/>
</dbReference>
<feature type="active site" description="Charge relay system" evidence="7">
    <location>
        <position position="317"/>
    </location>
</feature>
<dbReference type="GO" id="GO:0046872">
    <property type="term" value="F:metal ion binding"/>
    <property type="evidence" value="ECO:0007669"/>
    <property type="project" value="UniProtKB-UniRule"/>
</dbReference>